<reference evidence="2 3" key="1">
    <citation type="journal article" date="2018" name="Front. Microbiol.">
        <title>Genome-Wide Analysis of Corynespora cassiicola Leaf Fall Disease Putative Effectors.</title>
        <authorList>
            <person name="Lopez D."/>
            <person name="Ribeiro S."/>
            <person name="Label P."/>
            <person name="Fumanal B."/>
            <person name="Venisse J.S."/>
            <person name="Kohler A."/>
            <person name="de Oliveira R.R."/>
            <person name="Labutti K."/>
            <person name="Lipzen A."/>
            <person name="Lail K."/>
            <person name="Bauer D."/>
            <person name="Ohm R.A."/>
            <person name="Barry K.W."/>
            <person name="Spatafora J."/>
            <person name="Grigoriev I.V."/>
            <person name="Martin F.M."/>
            <person name="Pujade-Renaud V."/>
        </authorList>
    </citation>
    <scope>NUCLEOTIDE SEQUENCE [LARGE SCALE GENOMIC DNA]</scope>
    <source>
        <strain evidence="2 3">Philippines</strain>
    </source>
</reference>
<sequence>MADPLGLAAGIAGLLSLTIQVIQIVNKFKDDVGSAKTEVVTLVRELVALKHILESLETAWREKKLPPDFDSSALAGIQKACKTQLKILLGKLNKAAGKSQSAPFFGIRRSVFCLKWPFEVEKTREVIDNLHRYFSIFSWALHFHERL</sequence>
<dbReference type="Pfam" id="PF17111">
    <property type="entry name" value="PigL_N"/>
    <property type="match status" value="1"/>
</dbReference>
<organism evidence="2 3">
    <name type="scientific">Corynespora cassiicola Philippines</name>
    <dbReference type="NCBI Taxonomy" id="1448308"/>
    <lineage>
        <taxon>Eukaryota</taxon>
        <taxon>Fungi</taxon>
        <taxon>Dikarya</taxon>
        <taxon>Ascomycota</taxon>
        <taxon>Pezizomycotina</taxon>
        <taxon>Dothideomycetes</taxon>
        <taxon>Pleosporomycetidae</taxon>
        <taxon>Pleosporales</taxon>
        <taxon>Corynesporascaceae</taxon>
        <taxon>Corynespora</taxon>
    </lineage>
</organism>
<evidence type="ECO:0000313" key="3">
    <source>
        <dbReference type="Proteomes" id="UP000240883"/>
    </source>
</evidence>
<proteinExistence type="predicted"/>
<name>A0A2T2NX69_CORCC</name>
<dbReference type="EMBL" id="KZ678132">
    <property type="protein sequence ID" value="PSN69688.1"/>
    <property type="molecule type" value="Genomic_DNA"/>
</dbReference>
<evidence type="ECO:0000313" key="2">
    <source>
        <dbReference type="EMBL" id="PSN69688.1"/>
    </source>
</evidence>
<gene>
    <name evidence="2" type="ORF">BS50DRAFT_571058</name>
</gene>
<dbReference type="STRING" id="1448308.A0A2T2NX69"/>
<dbReference type="Proteomes" id="UP000240883">
    <property type="component" value="Unassembled WGS sequence"/>
</dbReference>
<evidence type="ECO:0000259" key="1">
    <source>
        <dbReference type="Pfam" id="PF17111"/>
    </source>
</evidence>
<feature type="domain" description="Azaphilone pigments biosynthesis cluster protein L N-terminal" evidence="1">
    <location>
        <begin position="2"/>
        <end position="100"/>
    </location>
</feature>
<dbReference type="InterPro" id="IPR031348">
    <property type="entry name" value="PigL_N"/>
</dbReference>
<dbReference type="AlphaFoldDB" id="A0A2T2NX69"/>
<accession>A0A2T2NX69</accession>
<protein>
    <recommendedName>
        <fullName evidence="1">Azaphilone pigments biosynthesis cluster protein L N-terminal domain-containing protein</fullName>
    </recommendedName>
</protein>
<dbReference type="OrthoDB" id="10501015at2759"/>
<keyword evidence="3" id="KW-1185">Reference proteome</keyword>